<evidence type="ECO:0000313" key="9">
    <source>
        <dbReference type="Proteomes" id="UP000428325"/>
    </source>
</evidence>
<evidence type="ECO:0000259" key="6">
    <source>
        <dbReference type="Pfam" id="PF00361"/>
    </source>
</evidence>
<sequence>MTGQTETTVGALPTATNGNSRVPVALTRLVWLLWLASVGVLAGQLRGGEPWGLADLVIVDGLTAVMWVAATFFSGVVHSYSRRYMAGGRAVDRFFGRVFGFTLLVMTLVAADHLALFGAAWLAMGLVMADLIGHVEGWPQARAAGSLARRNFLASSGALAAALGTLWWHTGATTVSGLASTVGNASPAVLSLAAGALLLAAAIQSALVPFHTWLLSSMTAPTPASALMHAGFVNAGGVLLVRFAPVVTAEGAVMLGLVALGAASAILGKLLKTVRTDVKGKLGCSTVGQMGFMLMQAGLGFFGAAITHLVLHGCYKAYRFLGSGEGIERESPTKRTARGSTGAAGVAVIAGTALAGGVLFGTLTGKGMGADGGLLLTLLVVLTVMHAARDLVADGSLPSAVRYGAVPAVALPAIAVYAAVYGLIEGLLAGLPAVGQPTALTPVHGLVAAAFVLAYLGVETGAYRHSRRLYVALLNATQPPTATQLTSTEEYDEY</sequence>
<keyword evidence="9" id="KW-1185">Reference proteome</keyword>
<dbReference type="GO" id="GO:0003954">
    <property type="term" value="F:NADH dehydrogenase activity"/>
    <property type="evidence" value="ECO:0007669"/>
    <property type="project" value="TreeGrafter"/>
</dbReference>
<dbReference type="GeneID" id="43368979"/>
<dbReference type="EMBL" id="CP034345">
    <property type="protein sequence ID" value="QGX94293.1"/>
    <property type="molecule type" value="Genomic_DNA"/>
</dbReference>
<proteinExistence type="predicted"/>
<dbReference type="PANTHER" id="PTHR42829:SF1">
    <property type="entry name" value="INORGANIC CARBON TRANSPORTER SUBUNIT DABB-RELATED"/>
    <property type="match status" value="1"/>
</dbReference>
<feature type="transmembrane region" description="Helical" evidence="5">
    <location>
        <begin position="369"/>
        <end position="388"/>
    </location>
</feature>
<dbReference type="InterPro" id="IPR003945">
    <property type="entry name" value="NU5C-like"/>
</dbReference>
<evidence type="ECO:0000256" key="1">
    <source>
        <dbReference type="ARBA" id="ARBA00004141"/>
    </source>
</evidence>
<dbReference type="Pfam" id="PF00361">
    <property type="entry name" value="Proton_antipo_M"/>
    <property type="match status" value="1"/>
</dbReference>
<dbReference type="RefSeq" id="WP_157688529.1">
    <property type="nucleotide sequence ID" value="NZ_CP034345.1"/>
</dbReference>
<feature type="transmembrane region" description="Helical" evidence="5">
    <location>
        <begin position="51"/>
        <end position="73"/>
    </location>
</feature>
<feature type="transmembrane region" description="Helical" evidence="5">
    <location>
        <begin position="226"/>
        <end position="245"/>
    </location>
</feature>
<dbReference type="KEGG" id="hra:EI982_05570"/>
<dbReference type="PANTHER" id="PTHR42829">
    <property type="entry name" value="NADH-UBIQUINONE OXIDOREDUCTASE CHAIN 5"/>
    <property type="match status" value="1"/>
</dbReference>
<dbReference type="GO" id="GO:0008137">
    <property type="term" value="F:NADH dehydrogenase (ubiquinone) activity"/>
    <property type="evidence" value="ECO:0007669"/>
    <property type="project" value="InterPro"/>
</dbReference>
<feature type="transmembrane region" description="Helical" evidence="5">
    <location>
        <begin position="251"/>
        <end position="271"/>
    </location>
</feature>
<feature type="transmembrane region" description="Helical" evidence="5">
    <location>
        <begin position="400"/>
        <end position="424"/>
    </location>
</feature>
<evidence type="ECO:0000256" key="5">
    <source>
        <dbReference type="SAM" id="Phobius"/>
    </source>
</evidence>
<evidence type="ECO:0000313" key="8">
    <source>
        <dbReference type="EMBL" id="QGX94293.1"/>
    </source>
</evidence>
<dbReference type="InterPro" id="IPR001750">
    <property type="entry name" value="ND/Mrp_TM"/>
</dbReference>
<dbReference type="AlphaFoldDB" id="A0A6B9FF71"/>
<comment type="subcellular location">
    <subcellularLocation>
        <location evidence="1">Membrane</location>
        <topology evidence="1">Multi-pass membrane protein</topology>
    </subcellularLocation>
</comment>
<name>A0A6B9FF71_9EURY</name>
<dbReference type="Proteomes" id="UP000428325">
    <property type="component" value="Chromosome"/>
</dbReference>
<accession>A0A6B9FF71</accession>
<feature type="transmembrane region" description="Helical" evidence="5">
    <location>
        <begin position="29"/>
        <end position="45"/>
    </location>
</feature>
<protein>
    <submittedName>
        <fullName evidence="8">Oxidoreductase</fullName>
    </submittedName>
</protein>
<dbReference type="InterPro" id="IPR001516">
    <property type="entry name" value="Proton_antipo_N"/>
</dbReference>
<evidence type="ECO:0000256" key="4">
    <source>
        <dbReference type="ARBA" id="ARBA00023136"/>
    </source>
</evidence>
<dbReference type="PRINTS" id="PR01434">
    <property type="entry name" value="NADHDHGNASE5"/>
</dbReference>
<organism evidence="8 9">
    <name type="scientific">Haloplanus rallus</name>
    <dbReference type="NCBI Taxonomy" id="1816183"/>
    <lineage>
        <taxon>Archaea</taxon>
        <taxon>Methanobacteriati</taxon>
        <taxon>Methanobacteriota</taxon>
        <taxon>Stenosarchaea group</taxon>
        <taxon>Halobacteria</taxon>
        <taxon>Halobacteriales</taxon>
        <taxon>Haloferacaceae</taxon>
        <taxon>Haloplanus</taxon>
    </lineage>
</organism>
<feature type="transmembrane region" description="Helical" evidence="5">
    <location>
        <begin position="439"/>
        <end position="458"/>
    </location>
</feature>
<keyword evidence="4 5" id="KW-0472">Membrane</keyword>
<keyword evidence="2 5" id="KW-0812">Transmembrane</keyword>
<feature type="transmembrane region" description="Helical" evidence="5">
    <location>
        <begin position="94"/>
        <end position="111"/>
    </location>
</feature>
<dbReference type="Pfam" id="PF00662">
    <property type="entry name" value="Proton_antipo_N"/>
    <property type="match status" value="1"/>
</dbReference>
<feature type="domain" description="NADH:quinone oxidoreductase/Mrp antiporter transmembrane" evidence="6">
    <location>
        <begin position="111"/>
        <end position="335"/>
    </location>
</feature>
<feature type="transmembrane region" description="Helical" evidence="5">
    <location>
        <begin position="147"/>
        <end position="168"/>
    </location>
</feature>
<evidence type="ECO:0000256" key="2">
    <source>
        <dbReference type="ARBA" id="ARBA00022692"/>
    </source>
</evidence>
<feature type="transmembrane region" description="Helical" evidence="5">
    <location>
        <begin position="188"/>
        <end position="214"/>
    </location>
</feature>
<gene>
    <name evidence="8" type="ORF">EI982_05570</name>
</gene>
<dbReference type="GO" id="GO:0016020">
    <property type="term" value="C:membrane"/>
    <property type="evidence" value="ECO:0007669"/>
    <property type="project" value="UniProtKB-SubCell"/>
</dbReference>
<evidence type="ECO:0000256" key="3">
    <source>
        <dbReference type="ARBA" id="ARBA00022989"/>
    </source>
</evidence>
<dbReference type="OrthoDB" id="186623at2157"/>
<keyword evidence="3 5" id="KW-1133">Transmembrane helix</keyword>
<evidence type="ECO:0000259" key="7">
    <source>
        <dbReference type="Pfam" id="PF00662"/>
    </source>
</evidence>
<feature type="transmembrane region" description="Helical" evidence="5">
    <location>
        <begin position="343"/>
        <end position="363"/>
    </location>
</feature>
<feature type="domain" description="NADH-Ubiquinone oxidoreductase (complex I) chain 5 N-terminal" evidence="7">
    <location>
        <begin position="59"/>
        <end position="95"/>
    </location>
</feature>
<dbReference type="GO" id="GO:0015990">
    <property type="term" value="P:electron transport coupled proton transport"/>
    <property type="evidence" value="ECO:0007669"/>
    <property type="project" value="TreeGrafter"/>
</dbReference>
<reference evidence="8 9" key="1">
    <citation type="submission" date="2018-12" db="EMBL/GenBank/DDBJ databases">
        <title>Complete genome sequence of Haloplanus rallus MBLA0036.</title>
        <authorList>
            <person name="Nam Y.-d."/>
            <person name="Kang J."/>
            <person name="Chung W.-H."/>
            <person name="Park Y.S."/>
        </authorList>
    </citation>
    <scope>NUCLEOTIDE SEQUENCE [LARGE SCALE GENOMIC DNA]</scope>
    <source>
        <strain evidence="8 9">MBLA0036</strain>
    </source>
</reference>
<dbReference type="GO" id="GO:0042773">
    <property type="term" value="P:ATP synthesis coupled electron transport"/>
    <property type="evidence" value="ECO:0007669"/>
    <property type="project" value="InterPro"/>
</dbReference>